<keyword evidence="4" id="KW-1185">Reference proteome</keyword>
<dbReference type="Pfam" id="PF13471">
    <property type="entry name" value="Transglut_core3"/>
    <property type="match status" value="1"/>
</dbReference>
<dbReference type="Proteomes" id="UP001595872">
    <property type="component" value="Unassembled WGS sequence"/>
</dbReference>
<evidence type="ECO:0000256" key="1">
    <source>
        <dbReference type="SAM" id="MobiDB-lite"/>
    </source>
</evidence>
<feature type="region of interest" description="Disordered" evidence="1">
    <location>
        <begin position="136"/>
        <end position="155"/>
    </location>
</feature>
<proteinExistence type="predicted"/>
<feature type="domain" description="Microcin J25-processing protein McjB C-terminal" evidence="2">
    <location>
        <begin position="23"/>
        <end position="124"/>
    </location>
</feature>
<protein>
    <submittedName>
        <fullName evidence="3">Lasso peptide biosynthesis B2 protein</fullName>
    </submittedName>
</protein>
<evidence type="ECO:0000313" key="3">
    <source>
        <dbReference type="EMBL" id="MFC4912921.1"/>
    </source>
</evidence>
<dbReference type="InterPro" id="IPR032708">
    <property type="entry name" value="McjB_C"/>
</dbReference>
<gene>
    <name evidence="3" type="ORF">ACFPCY_36870</name>
</gene>
<sequence length="155" mass="16778">MSQILDRPEHRPALATRLAARPAVTAARLLAALPPRRIVAVLSLLRRGARPATYEEALAARRDVTAASTSCAGNYCLPRSLAVVLLCRSRGYWPTWCTGVRTPPFAAHAWVQVDGRPVGEGSDSVGYHLMLAVPPLPDRSRQPVTDEPDTALTHP</sequence>
<dbReference type="NCBIfam" id="NF033537">
    <property type="entry name" value="lasso_biosyn_B2"/>
    <property type="match status" value="1"/>
</dbReference>
<comment type="caution">
    <text evidence="3">The sequence shown here is derived from an EMBL/GenBank/DDBJ whole genome shotgun (WGS) entry which is preliminary data.</text>
</comment>
<evidence type="ECO:0000313" key="4">
    <source>
        <dbReference type="Proteomes" id="UP001595872"/>
    </source>
</evidence>
<reference evidence="4" key="1">
    <citation type="journal article" date="2019" name="Int. J. Syst. Evol. Microbiol.">
        <title>The Global Catalogue of Microorganisms (GCM) 10K type strain sequencing project: providing services to taxonomists for standard genome sequencing and annotation.</title>
        <authorList>
            <consortium name="The Broad Institute Genomics Platform"/>
            <consortium name="The Broad Institute Genome Sequencing Center for Infectious Disease"/>
            <person name="Wu L."/>
            <person name="Ma J."/>
        </authorList>
    </citation>
    <scope>NUCLEOTIDE SEQUENCE [LARGE SCALE GENOMIC DNA]</scope>
    <source>
        <strain evidence="4">KLKA75</strain>
    </source>
</reference>
<dbReference type="EMBL" id="JBHSIT010000014">
    <property type="protein sequence ID" value="MFC4912921.1"/>
    <property type="molecule type" value="Genomic_DNA"/>
</dbReference>
<accession>A0ABV9UCE0</accession>
<dbReference type="InterPro" id="IPR053521">
    <property type="entry name" value="McjB-like"/>
</dbReference>
<dbReference type="RefSeq" id="WP_378263324.1">
    <property type="nucleotide sequence ID" value="NZ_JBHSIT010000014.1"/>
</dbReference>
<organism evidence="3 4">
    <name type="scientific">Actinomadura gamaensis</name>
    <dbReference type="NCBI Taxonomy" id="1763541"/>
    <lineage>
        <taxon>Bacteria</taxon>
        <taxon>Bacillati</taxon>
        <taxon>Actinomycetota</taxon>
        <taxon>Actinomycetes</taxon>
        <taxon>Streptosporangiales</taxon>
        <taxon>Thermomonosporaceae</taxon>
        <taxon>Actinomadura</taxon>
    </lineage>
</organism>
<name>A0ABV9UCE0_9ACTN</name>
<evidence type="ECO:0000259" key="2">
    <source>
        <dbReference type="Pfam" id="PF13471"/>
    </source>
</evidence>